<accession>A0A7G5XH99</accession>
<dbReference type="AlphaFoldDB" id="A0A7G5XH99"/>
<sequence>MKKLLAIVLLLWATQLSAQDGPTAGSALRSLSGVDMISGKVIDVVFREAKEYTLFHFWKSESDSCIKQFPALVTLIKDYESKITVYGFPYEYKQQIPAAKAMTAKYKLNWAHLLQYRQTNPEGANVIDVLKINEFPTYMLLDKEGMILVRSGSLEDVQVVLKRLD</sequence>
<dbReference type="KEGG" id="lacs:H4075_01240"/>
<evidence type="ECO:0000256" key="1">
    <source>
        <dbReference type="SAM" id="SignalP"/>
    </source>
</evidence>
<feature type="chain" id="PRO_5028918105" description="Thioredoxin domain-containing protein" evidence="1">
    <location>
        <begin position="19"/>
        <end position="165"/>
    </location>
</feature>
<reference evidence="3" key="1">
    <citation type="submission" date="2020-08" db="EMBL/GenBank/DDBJ databases">
        <title>Lacibacter sp. S13-6-6 genome sequencing.</title>
        <authorList>
            <person name="Jin L."/>
        </authorList>
    </citation>
    <scope>NUCLEOTIDE SEQUENCE [LARGE SCALE GENOMIC DNA]</scope>
    <source>
        <strain evidence="3">S13-6-6</strain>
    </source>
</reference>
<dbReference type="Proteomes" id="UP000515344">
    <property type="component" value="Chromosome"/>
</dbReference>
<proteinExistence type="predicted"/>
<gene>
    <name evidence="2" type="ORF">H4075_01240</name>
</gene>
<dbReference type="InterPro" id="IPR036249">
    <property type="entry name" value="Thioredoxin-like_sf"/>
</dbReference>
<dbReference type="Gene3D" id="3.40.30.10">
    <property type="entry name" value="Glutaredoxin"/>
    <property type="match status" value="1"/>
</dbReference>
<dbReference type="SUPFAM" id="SSF52833">
    <property type="entry name" value="Thioredoxin-like"/>
    <property type="match status" value="1"/>
</dbReference>
<evidence type="ECO:0000313" key="3">
    <source>
        <dbReference type="Proteomes" id="UP000515344"/>
    </source>
</evidence>
<feature type="signal peptide" evidence="1">
    <location>
        <begin position="1"/>
        <end position="18"/>
    </location>
</feature>
<evidence type="ECO:0000313" key="2">
    <source>
        <dbReference type="EMBL" id="QNA44852.1"/>
    </source>
</evidence>
<dbReference type="RefSeq" id="WP_182803396.1">
    <property type="nucleotide sequence ID" value="NZ_CP060007.1"/>
</dbReference>
<keyword evidence="1" id="KW-0732">Signal</keyword>
<name>A0A7G5XH99_9BACT</name>
<dbReference type="EMBL" id="CP060007">
    <property type="protein sequence ID" value="QNA44852.1"/>
    <property type="molecule type" value="Genomic_DNA"/>
</dbReference>
<protein>
    <recommendedName>
        <fullName evidence="4">Thioredoxin domain-containing protein</fullName>
    </recommendedName>
</protein>
<organism evidence="2 3">
    <name type="scientific">Lacibacter sediminis</name>
    <dbReference type="NCBI Taxonomy" id="2760713"/>
    <lineage>
        <taxon>Bacteria</taxon>
        <taxon>Pseudomonadati</taxon>
        <taxon>Bacteroidota</taxon>
        <taxon>Chitinophagia</taxon>
        <taxon>Chitinophagales</taxon>
        <taxon>Chitinophagaceae</taxon>
        <taxon>Lacibacter</taxon>
    </lineage>
</organism>
<keyword evidence="3" id="KW-1185">Reference proteome</keyword>
<evidence type="ECO:0008006" key="4">
    <source>
        <dbReference type="Google" id="ProtNLM"/>
    </source>
</evidence>